<dbReference type="GeneTree" id="ENSGT00940000158754"/>
<keyword evidence="9" id="KW-1185">Reference proteome</keyword>
<dbReference type="SUPFAM" id="SSF63748">
    <property type="entry name" value="Tudor/PWWP/MBT"/>
    <property type="match status" value="3"/>
</dbReference>
<evidence type="ECO:0000256" key="2">
    <source>
        <dbReference type="ARBA" id="ARBA00022771"/>
    </source>
</evidence>
<dbReference type="CDD" id="cd20409">
    <property type="entry name" value="Tudor_TDRD1_rpt2"/>
    <property type="match status" value="1"/>
</dbReference>
<accession>A0A3Q2YJ28</accession>
<dbReference type="PROSITE" id="PS50865">
    <property type="entry name" value="ZF_MYND_2"/>
    <property type="match status" value="1"/>
</dbReference>
<dbReference type="Proteomes" id="UP000264820">
    <property type="component" value="Unplaced"/>
</dbReference>
<evidence type="ECO:0000256" key="1">
    <source>
        <dbReference type="ARBA" id="ARBA00022723"/>
    </source>
</evidence>
<sequence>MNNSFPPSSVQPNQPLRKPSSSPVMCPFPGLVLPAGNPVRPHLSQGAVLYLLLSHAVMSYSIVMFSLMHLPGNLRCTRCKKATYCSGVCQMKDWDGHRQICIPAGPEPAKKKPNQTAALPSLAHNTTLPDLRQADAVDPHRVYLKDLHTLQLHQGKDFYSPGRFFLLVQNPDLLKTLQSISSQLQKTPSCPSVPLHVPCVGEVCAAQFSADLIWYRGLVQKLAADKKSAHILYIDYGNEEDVPVDRMRPLPADLEPFHPCAMECRVAGVEPLDGSWSAECCSAVKPLLAGRVVTVKLVETLKNVHMTSRLLLGKRLSSLLIDGGFVKKAVDLPTVNDINAMLSASSENYQRQSQGKDDNTWARPPEALTQAVGDSFSVVITHFHSPDKMIVQKVDNAGVIQELQLSLRQHCNQLSAPQDFRPAPSTICCAQFSEDKQWYRAKVLAYPSEARVCVGYIDFGNSEDVDIGHLRPLSPSLLALPMQAIPCGLAGQSLWSEESLLALQRRVCNRILRVEIEGAHEGQALVVMVDETSDPQDNIAELLISAGYASPIPAAGSLKADNDPQAEQAPPEPAGKTNAVEYLHNGQAPFFLSFFLLLNDFITVELPIDESFKPDIAAVTSPSLFYLFSPSQVDQQKLREMMQELATFCSSDRATLSSCADKSELVPGAACCAQFTADDTWYRAVVVEVGNNEVAVVYADYGNTENLPVSRILPIPKSLLQLPFMIARCALTGREHFPALWPREVLQMFLSLLLDGIVATALSFDGFSNILTVSLPAEKGGVHLSALILDALESHKITSAPSQSAATEAEQMERSDITLPQMTPAGNKIVGNTAEETVSLEQTAQSPQQRKTLAAEFQKSGSSLNCTSGYLRTVVMFRINDEFRVTHRKTVRFLRI</sequence>
<dbReference type="SMART" id="SM00333">
    <property type="entry name" value="TUDOR"/>
    <property type="match status" value="3"/>
</dbReference>
<dbReference type="InterPro" id="IPR002893">
    <property type="entry name" value="Znf_MYND"/>
</dbReference>
<dbReference type="Gene3D" id="2.40.50.90">
    <property type="match status" value="2"/>
</dbReference>
<keyword evidence="1" id="KW-0479">Metal-binding</keyword>
<dbReference type="Gene3D" id="2.30.30.140">
    <property type="match status" value="3"/>
</dbReference>
<proteinExistence type="predicted"/>
<evidence type="ECO:0000256" key="4">
    <source>
        <dbReference type="PROSITE-ProRule" id="PRU00134"/>
    </source>
</evidence>
<evidence type="ECO:0000313" key="9">
    <source>
        <dbReference type="Proteomes" id="UP000264820"/>
    </source>
</evidence>
<keyword evidence="3" id="KW-0862">Zinc</keyword>
<dbReference type="InterPro" id="IPR047377">
    <property type="entry name" value="Tudor_TDRD1_rpt2"/>
</dbReference>
<feature type="domain" description="Tudor" evidence="6">
    <location>
        <begin position="197"/>
        <end position="257"/>
    </location>
</feature>
<dbReference type="FunFam" id="2.30.30.140:FF:000018">
    <property type="entry name" value="Serine/threonine-protein kinase 31"/>
    <property type="match status" value="2"/>
</dbReference>
<dbReference type="PROSITE" id="PS50304">
    <property type="entry name" value="TUDOR"/>
    <property type="match status" value="3"/>
</dbReference>
<evidence type="ECO:0000259" key="6">
    <source>
        <dbReference type="PROSITE" id="PS50304"/>
    </source>
</evidence>
<reference evidence="8" key="1">
    <citation type="submission" date="2025-08" db="UniProtKB">
        <authorList>
            <consortium name="Ensembl"/>
        </authorList>
    </citation>
    <scope>IDENTIFICATION</scope>
</reference>
<reference evidence="8" key="2">
    <citation type="submission" date="2025-09" db="UniProtKB">
        <authorList>
            <consortium name="Ensembl"/>
        </authorList>
    </citation>
    <scope>IDENTIFICATION</scope>
</reference>
<dbReference type="GO" id="GO:0008270">
    <property type="term" value="F:zinc ion binding"/>
    <property type="evidence" value="ECO:0007669"/>
    <property type="project" value="UniProtKB-KW"/>
</dbReference>
<evidence type="ECO:0000256" key="5">
    <source>
        <dbReference type="SAM" id="MobiDB-lite"/>
    </source>
</evidence>
<organism evidence="8 9">
    <name type="scientific">Hippocampus comes</name>
    <name type="common">Tiger tail seahorse</name>
    <dbReference type="NCBI Taxonomy" id="109280"/>
    <lineage>
        <taxon>Eukaryota</taxon>
        <taxon>Metazoa</taxon>
        <taxon>Chordata</taxon>
        <taxon>Craniata</taxon>
        <taxon>Vertebrata</taxon>
        <taxon>Euteleostomi</taxon>
        <taxon>Actinopterygii</taxon>
        <taxon>Neopterygii</taxon>
        <taxon>Teleostei</taxon>
        <taxon>Neoteleostei</taxon>
        <taxon>Acanthomorphata</taxon>
        <taxon>Syngnathiaria</taxon>
        <taxon>Syngnathiformes</taxon>
        <taxon>Syngnathoidei</taxon>
        <taxon>Syngnathidae</taxon>
        <taxon>Hippocampus</taxon>
    </lineage>
</organism>
<dbReference type="PANTHER" id="PTHR22948:SF4">
    <property type="entry name" value="TUDOR DOMAIN-CONTAINING PROTEIN 1"/>
    <property type="match status" value="1"/>
</dbReference>
<dbReference type="PANTHER" id="PTHR22948">
    <property type="entry name" value="TUDOR DOMAIN CONTAINING PROTEIN"/>
    <property type="match status" value="1"/>
</dbReference>
<evidence type="ECO:0000313" key="8">
    <source>
        <dbReference type="Ensembl" id="ENSHCOP00000018319.1"/>
    </source>
</evidence>
<dbReference type="Pfam" id="PF01753">
    <property type="entry name" value="zf-MYND"/>
    <property type="match status" value="1"/>
</dbReference>
<dbReference type="Gene3D" id="6.10.140.2220">
    <property type="match status" value="1"/>
</dbReference>
<name>A0A3Q2YJ28_HIPCM</name>
<dbReference type="FunFam" id="2.30.30.140:FF:000048">
    <property type="entry name" value="Tudor domain containing 1"/>
    <property type="match status" value="1"/>
</dbReference>
<feature type="region of interest" description="Disordered" evidence="5">
    <location>
        <begin position="1"/>
        <end position="22"/>
    </location>
</feature>
<feature type="domain" description="Tudor" evidence="6">
    <location>
        <begin position="421"/>
        <end position="480"/>
    </location>
</feature>
<protein>
    <submittedName>
        <fullName evidence="8">Tudor domain containing 1</fullName>
    </submittedName>
</protein>
<dbReference type="Ensembl" id="ENSHCOT00000011575.1">
    <property type="protein sequence ID" value="ENSHCOP00000018319.1"/>
    <property type="gene ID" value="ENSHCOG00000002840.1"/>
</dbReference>
<evidence type="ECO:0000256" key="3">
    <source>
        <dbReference type="ARBA" id="ARBA00022833"/>
    </source>
</evidence>
<dbReference type="InterPro" id="IPR002999">
    <property type="entry name" value="Tudor"/>
</dbReference>
<evidence type="ECO:0000259" key="7">
    <source>
        <dbReference type="PROSITE" id="PS50865"/>
    </source>
</evidence>
<dbReference type="Pfam" id="PF00567">
    <property type="entry name" value="TUDOR"/>
    <property type="match status" value="3"/>
</dbReference>
<feature type="domain" description="Tudor" evidence="6">
    <location>
        <begin position="664"/>
        <end position="722"/>
    </location>
</feature>
<dbReference type="InterPro" id="IPR050621">
    <property type="entry name" value="Tudor_domain_containing"/>
</dbReference>
<keyword evidence="2 4" id="KW-0863">Zinc-finger</keyword>
<dbReference type="InterPro" id="IPR035437">
    <property type="entry name" value="SNase_OB-fold_sf"/>
</dbReference>
<feature type="domain" description="MYND-type" evidence="7">
    <location>
        <begin position="75"/>
        <end position="101"/>
    </location>
</feature>
<dbReference type="AlphaFoldDB" id="A0A3Q2YJ28"/>
<feature type="region of interest" description="Disordered" evidence="5">
    <location>
        <begin position="556"/>
        <end position="577"/>
    </location>
</feature>
<dbReference type="SUPFAM" id="SSF144232">
    <property type="entry name" value="HIT/MYND zinc finger-like"/>
    <property type="match status" value="1"/>
</dbReference>